<dbReference type="Pfam" id="PF02272">
    <property type="entry name" value="DHHA1"/>
    <property type="match status" value="1"/>
</dbReference>
<dbReference type="GO" id="GO:0003676">
    <property type="term" value="F:nucleic acid binding"/>
    <property type="evidence" value="ECO:0007669"/>
    <property type="project" value="InterPro"/>
</dbReference>
<dbReference type="Gene3D" id="3.10.310.30">
    <property type="match status" value="1"/>
</dbReference>
<proteinExistence type="predicted"/>
<dbReference type="PANTHER" id="PTHR47618:SF1">
    <property type="entry name" value="BIFUNCTIONAL OLIGORIBONUCLEASE AND PAP PHOSPHATASE NRNA"/>
    <property type="match status" value="1"/>
</dbReference>
<dbReference type="AlphaFoldDB" id="A0A6L3ZJ07"/>
<dbReference type="Gene3D" id="3.90.1640.10">
    <property type="entry name" value="inorganic pyrophosphatase (n-terminal core)"/>
    <property type="match status" value="1"/>
</dbReference>
<dbReference type="EMBL" id="WBVQ01000001">
    <property type="protein sequence ID" value="KAB2818002.1"/>
    <property type="molecule type" value="Genomic_DNA"/>
</dbReference>
<sequence length="333" mass="37090">MRILELHDLREFLSSPKKVVITNHINPDGDAMGSALGLQHYLEKSGHQVSVVIPNDPADFLKWLPGAESTVSADYHTAQAERLFSEAEVVFCLDYNAIGRAGELIAPMIESSEARKVLIDHHREPESWPDDMYSDIAKGSTCEMIYDLIEMWDGQADVGEAIATCLYVGIVTDSGSFRFPSTKPSTHKAAAFLLERGARPELIHERIYDVNTKSRMKLLGHLLDTMQFVEDRDIAILHLTKEVMNKVGYTKGDSEGFVNYGLSMKGMRMSVFFREDGDVCKCSFRSKGELDVNHFARKYFNGGGHLNAAGGLFHGNAEEAITAVREAIEKENI</sequence>
<dbReference type="InterPro" id="IPR001667">
    <property type="entry name" value="DDH_dom"/>
</dbReference>
<dbReference type="Proteomes" id="UP000484164">
    <property type="component" value="Unassembled WGS sequence"/>
</dbReference>
<dbReference type="OrthoDB" id="9803668at2"/>
<feature type="domain" description="DHHA1" evidence="2">
    <location>
        <begin position="246"/>
        <end position="329"/>
    </location>
</feature>
<evidence type="ECO:0000313" key="3">
    <source>
        <dbReference type="EMBL" id="KAB2818002.1"/>
    </source>
</evidence>
<dbReference type="InterPro" id="IPR003156">
    <property type="entry name" value="DHHA1_dom"/>
</dbReference>
<organism evidence="3 4">
    <name type="scientific">Phaeocystidibacter marisrubri</name>
    <dbReference type="NCBI Taxonomy" id="1577780"/>
    <lineage>
        <taxon>Bacteria</taxon>
        <taxon>Pseudomonadati</taxon>
        <taxon>Bacteroidota</taxon>
        <taxon>Flavobacteriia</taxon>
        <taxon>Flavobacteriales</taxon>
        <taxon>Phaeocystidibacteraceae</taxon>
        <taxon>Phaeocystidibacter</taxon>
    </lineage>
</organism>
<reference evidence="3 4" key="1">
    <citation type="submission" date="2019-10" db="EMBL/GenBank/DDBJ databases">
        <title>Genome sequence of Phaeocystidibacter marisrubri JCM30614 (type strain).</title>
        <authorList>
            <person name="Bowman J.P."/>
        </authorList>
    </citation>
    <scope>NUCLEOTIDE SEQUENCE [LARGE SCALE GENOMIC DNA]</scope>
    <source>
        <strain evidence="3 4">JCM 30614</strain>
    </source>
</reference>
<evidence type="ECO:0000259" key="1">
    <source>
        <dbReference type="Pfam" id="PF01368"/>
    </source>
</evidence>
<dbReference type="RefSeq" id="WP_151692690.1">
    <property type="nucleotide sequence ID" value="NZ_BMGX01000002.1"/>
</dbReference>
<dbReference type="InterPro" id="IPR051319">
    <property type="entry name" value="Oligoribo/pAp-PDE_c-di-AMP_PDE"/>
</dbReference>
<dbReference type="Pfam" id="PF01368">
    <property type="entry name" value="DHH"/>
    <property type="match status" value="1"/>
</dbReference>
<evidence type="ECO:0000259" key="2">
    <source>
        <dbReference type="Pfam" id="PF02272"/>
    </source>
</evidence>
<dbReference type="PANTHER" id="PTHR47618">
    <property type="entry name" value="BIFUNCTIONAL OLIGORIBONUCLEASE AND PAP PHOSPHATASE NRNA"/>
    <property type="match status" value="1"/>
</dbReference>
<protein>
    <submittedName>
        <fullName evidence="3">Bifunctional oligoribonuclease/PAP phosphatase NrnA</fullName>
    </submittedName>
</protein>
<feature type="domain" description="DDH" evidence="1">
    <location>
        <begin position="18"/>
        <end position="170"/>
    </location>
</feature>
<gene>
    <name evidence="3" type="ORF">F8C82_06250</name>
</gene>
<comment type="caution">
    <text evidence="3">The sequence shown here is derived from an EMBL/GenBank/DDBJ whole genome shotgun (WGS) entry which is preliminary data.</text>
</comment>
<evidence type="ECO:0000313" key="4">
    <source>
        <dbReference type="Proteomes" id="UP000484164"/>
    </source>
</evidence>
<name>A0A6L3ZJ07_9FLAO</name>
<accession>A0A6L3ZJ07</accession>
<dbReference type="InterPro" id="IPR038763">
    <property type="entry name" value="DHH_sf"/>
</dbReference>
<keyword evidence="4" id="KW-1185">Reference proteome</keyword>
<dbReference type="SUPFAM" id="SSF64182">
    <property type="entry name" value="DHH phosphoesterases"/>
    <property type="match status" value="1"/>
</dbReference>